<dbReference type="Proteomes" id="UP000729701">
    <property type="component" value="Unassembled WGS sequence"/>
</dbReference>
<gene>
    <name evidence="1" type="ORF">KME60_23675</name>
</gene>
<proteinExistence type="predicted"/>
<dbReference type="InterPro" id="IPR023137">
    <property type="entry name" value="BrxA_sf"/>
</dbReference>
<evidence type="ECO:0000313" key="1">
    <source>
        <dbReference type="EMBL" id="MBW4670331.1"/>
    </source>
</evidence>
<reference evidence="1" key="1">
    <citation type="submission" date="2021-05" db="EMBL/GenBank/DDBJ databases">
        <authorList>
            <person name="Pietrasiak N."/>
            <person name="Ward R."/>
            <person name="Stajich J.E."/>
            <person name="Kurbessoian T."/>
        </authorList>
    </citation>
    <scope>NUCLEOTIDE SEQUENCE</scope>
    <source>
        <strain evidence="1">GSE-NOS-MK-12-04C</strain>
    </source>
</reference>
<protein>
    <submittedName>
        <fullName evidence="1">DUF1819 family protein</fullName>
    </submittedName>
</protein>
<dbReference type="AlphaFoldDB" id="A0A951UV55"/>
<sequence>MATKAIVSPPTKLVCYGEENNDFHTRLLRTSLCLEESRAYWEHSRDDIPKNKVAVVAFEERWFGSKSMARVRSLLVELNYRFESYPVALLLLRYWCPSDPVTRQNICHWHMQLTDPLYRNFTGFFLEQRRQQPNANLDRSIVARWLTGQIKNDWSSATTLRMATGLIGACAAAGLCTGNTGMRQLQYPKVSDDALTYWLYFLRHVKFTGSLLDNPYLTSVGLSESFLEQRLRRLSSISFNRMGELYDFGWDYPDLKTWAIQVLGIKWEDK</sequence>
<dbReference type="EMBL" id="JAHHGZ010000029">
    <property type="protein sequence ID" value="MBW4670331.1"/>
    <property type="molecule type" value="Genomic_DNA"/>
</dbReference>
<organism evidence="1 2">
    <name type="scientific">Cyanomargarita calcarea GSE-NOS-MK-12-04C</name>
    <dbReference type="NCBI Taxonomy" id="2839659"/>
    <lineage>
        <taxon>Bacteria</taxon>
        <taxon>Bacillati</taxon>
        <taxon>Cyanobacteriota</taxon>
        <taxon>Cyanophyceae</taxon>
        <taxon>Nostocales</taxon>
        <taxon>Cyanomargaritaceae</taxon>
        <taxon>Cyanomargarita</taxon>
    </lineage>
</organism>
<reference evidence="1" key="2">
    <citation type="journal article" date="2022" name="Microbiol. Resour. Announc.">
        <title>Metagenome Sequencing to Explore Phylogenomics of Terrestrial Cyanobacteria.</title>
        <authorList>
            <person name="Ward R.D."/>
            <person name="Stajich J.E."/>
            <person name="Johansen J.R."/>
            <person name="Huntemann M."/>
            <person name="Clum A."/>
            <person name="Foster B."/>
            <person name="Foster B."/>
            <person name="Roux S."/>
            <person name="Palaniappan K."/>
            <person name="Varghese N."/>
            <person name="Mukherjee S."/>
            <person name="Reddy T.B.K."/>
            <person name="Daum C."/>
            <person name="Copeland A."/>
            <person name="Chen I.A."/>
            <person name="Ivanova N.N."/>
            <person name="Kyrpides N.C."/>
            <person name="Shapiro N."/>
            <person name="Eloe-Fadrosh E.A."/>
            <person name="Pietrasiak N."/>
        </authorList>
    </citation>
    <scope>NUCLEOTIDE SEQUENCE</scope>
    <source>
        <strain evidence="1">GSE-NOS-MK-12-04C</strain>
    </source>
</reference>
<dbReference type="Gene3D" id="1.10.3540.10">
    <property type="entry name" value="uncharacterized protein from magnetospirillum magneticum domain"/>
    <property type="match status" value="1"/>
</dbReference>
<comment type="caution">
    <text evidence="1">The sequence shown here is derived from an EMBL/GenBank/DDBJ whole genome shotgun (WGS) entry which is preliminary data.</text>
</comment>
<accession>A0A951UV55</accession>
<name>A0A951UV55_9CYAN</name>
<evidence type="ECO:0000313" key="2">
    <source>
        <dbReference type="Proteomes" id="UP000729701"/>
    </source>
</evidence>